<reference evidence="7 8" key="1">
    <citation type="journal article" date="2011" name="Proc. Natl. Acad. Sci. U.S.A.">
        <title>Evolutionary erosion of yeast sex chromosomes by mating-type switching accidents.</title>
        <authorList>
            <person name="Gordon J.L."/>
            <person name="Armisen D."/>
            <person name="Proux-Wera E."/>
            <person name="Oheigeartaigh S.S."/>
            <person name="Byrne K.P."/>
            <person name="Wolfe K.H."/>
        </authorList>
    </citation>
    <scope>NUCLEOTIDE SEQUENCE [LARGE SCALE GENOMIC DNA]</scope>
    <source>
        <strain evidence="8">ATCC 34711 / CBS 6284 / DSM 70876 / NBRC 10599 / NRRL Y-10934 / UCD 77-7</strain>
    </source>
</reference>
<accession>I2H0B7</accession>
<feature type="compositionally biased region" description="Pro residues" evidence="6">
    <location>
        <begin position="109"/>
        <end position="119"/>
    </location>
</feature>
<dbReference type="GeneID" id="14493843"/>
<dbReference type="STRING" id="1071380.I2H0B7"/>
<dbReference type="AlphaFoldDB" id="I2H0B7"/>
<comment type="subcellular location">
    <subcellularLocation>
        <location evidence="1">Cytoplasm</location>
    </subcellularLocation>
</comment>
<evidence type="ECO:0000256" key="1">
    <source>
        <dbReference type="ARBA" id="ARBA00004496"/>
    </source>
</evidence>
<protein>
    <recommendedName>
        <fullName evidence="9">CHCH domain-containing protein</fullName>
    </recommendedName>
</protein>
<dbReference type="PROSITE" id="PS51808">
    <property type="entry name" value="CHCH"/>
    <property type="match status" value="1"/>
</dbReference>
<dbReference type="GO" id="GO:0030001">
    <property type="term" value="P:metal ion transport"/>
    <property type="evidence" value="ECO:0007669"/>
    <property type="project" value="EnsemblFungi"/>
</dbReference>
<name>I2H0B7_HENB6</name>
<dbReference type="EMBL" id="HE806317">
    <property type="protein sequence ID" value="CCH59819.1"/>
    <property type="molecule type" value="Genomic_DNA"/>
</dbReference>
<evidence type="ECO:0008006" key="9">
    <source>
        <dbReference type="Google" id="ProtNLM"/>
    </source>
</evidence>
<proteinExistence type="inferred from homology"/>
<dbReference type="Proteomes" id="UP000002866">
    <property type="component" value="Chromosome 2"/>
</dbReference>
<dbReference type="InParanoid" id="I2H0B7"/>
<comment type="function">
    <text evidence="4">Required for the assembly of mitochondrial cytochrome c oxidase.</text>
</comment>
<keyword evidence="8" id="KW-1185">Reference proteome</keyword>
<dbReference type="PANTHER" id="PTHR21107:SF2">
    <property type="entry name" value="CYTOCHROME C OXIDASE ASSEMBLY PROTEIN COX19"/>
    <property type="match status" value="1"/>
</dbReference>
<gene>
    <name evidence="7" type="primary">TBLA0B10020</name>
    <name evidence="7" type="ORF">TBLA_0B10020</name>
</gene>
<dbReference type="GO" id="GO:0033617">
    <property type="term" value="P:mitochondrial respiratory chain complex IV assembly"/>
    <property type="evidence" value="ECO:0007669"/>
    <property type="project" value="EnsemblFungi"/>
</dbReference>
<sequence>MSGSPGGTLSALSPTPPERGSFPLDHDGECAAVMHKYLDCLRLARGENAHTCRLLAKQYLACRMDNGLMTRDSWKNLGLPETPPAHVTPAESFTSSTPTPAPAHHAAPPVHPRGPPAPPGGVSGAV</sequence>
<evidence type="ECO:0000256" key="2">
    <source>
        <dbReference type="ARBA" id="ARBA00022490"/>
    </source>
</evidence>
<feature type="compositionally biased region" description="Low complexity" evidence="6">
    <location>
        <begin position="94"/>
        <end position="108"/>
    </location>
</feature>
<dbReference type="RefSeq" id="XP_004179338.1">
    <property type="nucleotide sequence ID" value="XM_004179290.1"/>
</dbReference>
<dbReference type="InterPro" id="IPR051383">
    <property type="entry name" value="COX19"/>
</dbReference>
<evidence type="ECO:0000256" key="4">
    <source>
        <dbReference type="ARBA" id="ARBA00037279"/>
    </source>
</evidence>
<evidence type="ECO:0000256" key="5">
    <source>
        <dbReference type="ARBA" id="ARBA00038223"/>
    </source>
</evidence>
<evidence type="ECO:0000256" key="6">
    <source>
        <dbReference type="SAM" id="MobiDB-lite"/>
    </source>
</evidence>
<feature type="region of interest" description="Disordered" evidence="6">
    <location>
        <begin position="1"/>
        <end position="26"/>
    </location>
</feature>
<organism evidence="7 8">
    <name type="scientific">Henningerozyma blattae (strain ATCC 34711 / CBS 6284 / DSM 70876 / NBRC 10599 / NRRL Y-10934 / UCD 77-7)</name>
    <name type="common">Yeast</name>
    <name type="synonym">Tetrapisispora blattae</name>
    <dbReference type="NCBI Taxonomy" id="1071380"/>
    <lineage>
        <taxon>Eukaryota</taxon>
        <taxon>Fungi</taxon>
        <taxon>Dikarya</taxon>
        <taxon>Ascomycota</taxon>
        <taxon>Saccharomycotina</taxon>
        <taxon>Saccharomycetes</taxon>
        <taxon>Saccharomycetales</taxon>
        <taxon>Saccharomycetaceae</taxon>
        <taxon>Henningerozyma</taxon>
    </lineage>
</organism>
<evidence type="ECO:0000313" key="8">
    <source>
        <dbReference type="Proteomes" id="UP000002866"/>
    </source>
</evidence>
<dbReference type="OMA" id="YLTCRME"/>
<dbReference type="PANTHER" id="PTHR21107">
    <property type="entry name" value="CYTOCHROME C OXIDASE ASSEMBLY PROTEIN COX19"/>
    <property type="match status" value="1"/>
</dbReference>
<comment type="similarity">
    <text evidence="5">Belongs to the COX19 family.</text>
</comment>
<evidence type="ECO:0000256" key="3">
    <source>
        <dbReference type="ARBA" id="ARBA00023157"/>
    </source>
</evidence>
<feature type="region of interest" description="Disordered" evidence="6">
    <location>
        <begin position="75"/>
        <end position="126"/>
    </location>
</feature>
<dbReference type="KEGG" id="tbl:TBLA_0B10020"/>
<dbReference type="HOGENOM" id="CLU_141947_2_0_1"/>
<dbReference type="OrthoDB" id="268594at2759"/>
<keyword evidence="2" id="KW-0963">Cytoplasm</keyword>
<keyword evidence="3" id="KW-1015">Disulfide bond</keyword>
<dbReference type="eggNOG" id="KOG3477">
    <property type="taxonomic scope" value="Eukaryota"/>
</dbReference>
<dbReference type="GO" id="GO:0005829">
    <property type="term" value="C:cytosol"/>
    <property type="evidence" value="ECO:0007669"/>
    <property type="project" value="EnsemblFungi"/>
</dbReference>
<dbReference type="GO" id="GO:0005758">
    <property type="term" value="C:mitochondrial intermembrane space"/>
    <property type="evidence" value="ECO:0007669"/>
    <property type="project" value="EnsemblFungi"/>
</dbReference>
<dbReference type="FunCoup" id="I2H0B7">
    <property type="interactions" value="322"/>
</dbReference>
<evidence type="ECO:0000313" key="7">
    <source>
        <dbReference type="EMBL" id="CCH59819.1"/>
    </source>
</evidence>
<dbReference type="GO" id="GO:0005507">
    <property type="term" value="F:copper ion binding"/>
    <property type="evidence" value="ECO:0007669"/>
    <property type="project" value="EnsemblFungi"/>
</dbReference>